<organism evidence="1 2">
    <name type="scientific">Leersia perrieri</name>
    <dbReference type="NCBI Taxonomy" id="77586"/>
    <lineage>
        <taxon>Eukaryota</taxon>
        <taxon>Viridiplantae</taxon>
        <taxon>Streptophyta</taxon>
        <taxon>Embryophyta</taxon>
        <taxon>Tracheophyta</taxon>
        <taxon>Spermatophyta</taxon>
        <taxon>Magnoliopsida</taxon>
        <taxon>Liliopsida</taxon>
        <taxon>Poales</taxon>
        <taxon>Poaceae</taxon>
        <taxon>BOP clade</taxon>
        <taxon>Oryzoideae</taxon>
        <taxon>Oryzeae</taxon>
        <taxon>Oryzinae</taxon>
        <taxon>Leersia</taxon>
    </lineage>
</organism>
<dbReference type="Proteomes" id="UP000032180">
    <property type="component" value="Chromosome 4"/>
</dbReference>
<evidence type="ECO:0000313" key="2">
    <source>
        <dbReference type="Proteomes" id="UP000032180"/>
    </source>
</evidence>
<proteinExistence type="predicted"/>
<dbReference type="HOGENOM" id="CLU_1962756_0_0_1"/>
<dbReference type="EnsemblPlants" id="LPERR04G08060.1">
    <property type="protein sequence ID" value="LPERR04G08060.1"/>
    <property type="gene ID" value="LPERR04G08060"/>
</dbReference>
<reference evidence="1 2" key="1">
    <citation type="submission" date="2012-08" db="EMBL/GenBank/DDBJ databases">
        <title>Oryza genome evolution.</title>
        <authorList>
            <person name="Wing R.A."/>
        </authorList>
    </citation>
    <scope>NUCLEOTIDE SEQUENCE</scope>
</reference>
<sequence length="128" mass="13511">MASCTGTAARRWACAGKMATTVRGRSMEAAEAGGTAGQIWCGGPRSDAPRATARGRVAAARGCVVARRLRVGVQRQRAAVPATALLGLDLWALASAHGRWRGRWRRRVDGDDGGAVTAWRLAPSLRDC</sequence>
<name>A0A0D9W4H0_9ORYZ</name>
<dbReference type="Gramene" id="LPERR04G08060.1">
    <property type="protein sequence ID" value="LPERR04G08060.1"/>
    <property type="gene ID" value="LPERR04G08060"/>
</dbReference>
<reference evidence="1" key="3">
    <citation type="submission" date="2015-04" db="UniProtKB">
        <authorList>
            <consortium name="EnsemblPlants"/>
        </authorList>
    </citation>
    <scope>IDENTIFICATION</scope>
</reference>
<protein>
    <recommendedName>
        <fullName evidence="3">DUF834 domain-containing protein</fullName>
    </recommendedName>
</protein>
<keyword evidence="2" id="KW-1185">Reference proteome</keyword>
<accession>A0A0D9W4H0</accession>
<evidence type="ECO:0000313" key="1">
    <source>
        <dbReference type="EnsemblPlants" id="LPERR04G08060.1"/>
    </source>
</evidence>
<dbReference type="AlphaFoldDB" id="A0A0D9W4H0"/>
<evidence type="ECO:0008006" key="3">
    <source>
        <dbReference type="Google" id="ProtNLM"/>
    </source>
</evidence>
<reference evidence="2" key="2">
    <citation type="submission" date="2013-12" db="EMBL/GenBank/DDBJ databases">
        <authorList>
            <person name="Yu Y."/>
            <person name="Lee S."/>
            <person name="de Baynast K."/>
            <person name="Wissotski M."/>
            <person name="Liu L."/>
            <person name="Talag J."/>
            <person name="Goicoechea J."/>
            <person name="Angelova A."/>
            <person name="Jetty R."/>
            <person name="Kudrna D."/>
            <person name="Golser W."/>
            <person name="Rivera L."/>
            <person name="Zhang J."/>
            <person name="Wing R."/>
        </authorList>
    </citation>
    <scope>NUCLEOTIDE SEQUENCE</scope>
</reference>